<name>A0ABR2LTY6_9ASPA</name>
<proteinExistence type="predicted"/>
<protein>
    <submittedName>
        <fullName evidence="1">Uncharacterized protein</fullName>
    </submittedName>
</protein>
<comment type="caution">
    <text evidence="1">The sequence shown here is derived from an EMBL/GenBank/DDBJ whole genome shotgun (WGS) entry which is preliminary data.</text>
</comment>
<sequence>MPLLVQRTVYGRNYWTFEYDLESPGFTRTAFATLAIGNANDDLASFGSAVAGRSGGWKRSVQIGGGRWLFQTELFWSVPQGGRVETEQTPPDVHLFTRFPTAFAQNGAAKRPNK</sequence>
<evidence type="ECO:0000313" key="1">
    <source>
        <dbReference type="EMBL" id="KAK8949929.1"/>
    </source>
</evidence>
<accession>A0ABR2LTY6</accession>
<organism evidence="1 2">
    <name type="scientific">Platanthera guangdongensis</name>
    <dbReference type="NCBI Taxonomy" id="2320717"/>
    <lineage>
        <taxon>Eukaryota</taxon>
        <taxon>Viridiplantae</taxon>
        <taxon>Streptophyta</taxon>
        <taxon>Embryophyta</taxon>
        <taxon>Tracheophyta</taxon>
        <taxon>Spermatophyta</taxon>
        <taxon>Magnoliopsida</taxon>
        <taxon>Liliopsida</taxon>
        <taxon>Asparagales</taxon>
        <taxon>Orchidaceae</taxon>
        <taxon>Orchidoideae</taxon>
        <taxon>Orchideae</taxon>
        <taxon>Orchidinae</taxon>
        <taxon>Platanthera</taxon>
    </lineage>
</organism>
<reference evidence="1 2" key="1">
    <citation type="journal article" date="2022" name="Nat. Plants">
        <title>Genomes of leafy and leafless Platanthera orchids illuminate the evolution of mycoheterotrophy.</title>
        <authorList>
            <person name="Li M.H."/>
            <person name="Liu K.W."/>
            <person name="Li Z."/>
            <person name="Lu H.C."/>
            <person name="Ye Q.L."/>
            <person name="Zhang D."/>
            <person name="Wang J.Y."/>
            <person name="Li Y.F."/>
            <person name="Zhong Z.M."/>
            <person name="Liu X."/>
            <person name="Yu X."/>
            <person name="Liu D.K."/>
            <person name="Tu X.D."/>
            <person name="Liu B."/>
            <person name="Hao Y."/>
            <person name="Liao X.Y."/>
            <person name="Jiang Y.T."/>
            <person name="Sun W.H."/>
            <person name="Chen J."/>
            <person name="Chen Y.Q."/>
            <person name="Ai Y."/>
            <person name="Zhai J.W."/>
            <person name="Wu S.S."/>
            <person name="Zhou Z."/>
            <person name="Hsiao Y.Y."/>
            <person name="Wu W.L."/>
            <person name="Chen Y.Y."/>
            <person name="Lin Y.F."/>
            <person name="Hsu J.L."/>
            <person name="Li C.Y."/>
            <person name="Wang Z.W."/>
            <person name="Zhao X."/>
            <person name="Zhong W.Y."/>
            <person name="Ma X.K."/>
            <person name="Ma L."/>
            <person name="Huang J."/>
            <person name="Chen G.Z."/>
            <person name="Huang M.Z."/>
            <person name="Huang L."/>
            <person name="Peng D.H."/>
            <person name="Luo Y.B."/>
            <person name="Zou S.Q."/>
            <person name="Chen S.P."/>
            <person name="Lan S."/>
            <person name="Tsai W.C."/>
            <person name="Van de Peer Y."/>
            <person name="Liu Z.J."/>
        </authorList>
    </citation>
    <scope>NUCLEOTIDE SEQUENCE [LARGE SCALE GENOMIC DNA]</scope>
    <source>
        <strain evidence="1">Lor288</strain>
    </source>
</reference>
<evidence type="ECO:0000313" key="2">
    <source>
        <dbReference type="Proteomes" id="UP001412067"/>
    </source>
</evidence>
<dbReference type="EMBL" id="JBBWWR010000015">
    <property type="protein sequence ID" value="KAK8949929.1"/>
    <property type="molecule type" value="Genomic_DNA"/>
</dbReference>
<gene>
    <name evidence="1" type="ORF">KSP40_PGU006484</name>
</gene>
<dbReference type="Proteomes" id="UP001412067">
    <property type="component" value="Unassembled WGS sequence"/>
</dbReference>
<keyword evidence="2" id="KW-1185">Reference proteome</keyword>